<feature type="domain" description="SUN" evidence="6">
    <location>
        <begin position="471"/>
        <end position="692"/>
    </location>
</feature>
<keyword evidence="3" id="KW-1133">Transmembrane helix</keyword>
<dbReference type="PROSITE" id="PS51469">
    <property type="entry name" value="SUN"/>
    <property type="match status" value="1"/>
</dbReference>
<dbReference type="InterPro" id="IPR045119">
    <property type="entry name" value="SUN1-5"/>
</dbReference>
<evidence type="ECO:0000256" key="4">
    <source>
        <dbReference type="ARBA" id="ARBA00023136"/>
    </source>
</evidence>
<comment type="caution">
    <text evidence="7">The sequence shown here is derived from an EMBL/GenBank/DDBJ whole genome shotgun (WGS) entry which is preliminary data.</text>
</comment>
<dbReference type="PANTHER" id="PTHR12911">
    <property type="entry name" value="SAD1/UNC-84-LIKE PROTEIN-RELATED"/>
    <property type="match status" value="1"/>
</dbReference>
<proteinExistence type="predicted"/>
<sequence length="692" mass="77434">MPSSASSGIESRNHTPSPSSFSSKQRLAFPTSINSAALSKTMRARTASQRLQNVDDIIDRSPSVLGSSATGYPYYPFTPSRLCSRVSTSGREGNIPLAQQLALPSALREQGQAQLESKSALFEADQVSDSQTLQDGCDDSDEYAEEEAMVRMLERAAAEQQHKLDRPRSQWWRAWSRSTINIQRQGEMVGQWDTRTQSNGYNRNWVADDEDLAGREIIAKAGNVGPATASRFTTLILLAIALCTIVWITSPFADFIRKLRVDLNLIDQRVLGVEQQLKAFIEEMAPRRDVGRRSEWAEVTFVELVRDEIPPHLAVVKEPGTRIIRIPAEFWHGVKKLLAAGIQDGRTTIGNDSQQDATLQGEEAKGESQTWDGFLDENAMALQNLVDERIAVYSRDQFLDLVRTETRMIWAGIENRMLDRLARFRCAPDCSSNESAAKAKNEILWELTSRAVDEHPADVLDKPDFALYNAGGRVIPELTFTDYVRHRQDIGIKTWPRRILAGLIYSHSLTTTLAEKAIQPSMHAGDCWAMNGSLGQIGIRLTRSIVVTAVTIEHVDPRMALDKGSAPREIEIWSLIAPLPGDGQSSAGRREPEKLHHSPIKGTWWKEGSPCPGASQLTAFEYKAQTQYGSDRQQLDPRQRETPKYVASLRQTFSIPLSRQKVASRAIVLRIKSNWGHPEFTCLYRVRVHGHP</sequence>
<dbReference type="GO" id="GO:0034993">
    <property type="term" value="C:meiotic nuclear membrane microtubule tethering complex"/>
    <property type="evidence" value="ECO:0007669"/>
    <property type="project" value="TreeGrafter"/>
</dbReference>
<evidence type="ECO:0000313" key="7">
    <source>
        <dbReference type="EMBL" id="KAG9325912.1"/>
    </source>
</evidence>
<evidence type="ECO:0000313" key="8">
    <source>
        <dbReference type="Proteomes" id="UP000717515"/>
    </source>
</evidence>
<evidence type="ECO:0000259" key="6">
    <source>
        <dbReference type="PROSITE" id="PS51469"/>
    </source>
</evidence>
<dbReference type="EMBL" id="JAIFTL010000030">
    <property type="protein sequence ID" value="KAG9325912.1"/>
    <property type="molecule type" value="Genomic_DNA"/>
</dbReference>
<comment type="subcellular location">
    <subcellularLocation>
        <location evidence="1">Membrane</location>
    </subcellularLocation>
</comment>
<gene>
    <name evidence="7" type="ORF">KVV02_001309</name>
</gene>
<reference evidence="7" key="1">
    <citation type="submission" date="2021-07" db="EMBL/GenBank/DDBJ databases">
        <title>Draft genome of Mortierella alpina, strain LL118, isolated from an aspen leaf litter sample.</title>
        <authorList>
            <person name="Yang S."/>
            <person name="Vinatzer B.A."/>
        </authorList>
    </citation>
    <scope>NUCLEOTIDE SEQUENCE</scope>
    <source>
        <strain evidence="7">LL118</strain>
    </source>
</reference>
<protein>
    <recommendedName>
        <fullName evidence="6">SUN domain-containing protein</fullName>
    </recommendedName>
</protein>
<keyword evidence="2" id="KW-0812">Transmembrane</keyword>
<dbReference type="PANTHER" id="PTHR12911:SF8">
    <property type="entry name" value="KLAROID PROTEIN-RELATED"/>
    <property type="match status" value="1"/>
</dbReference>
<dbReference type="Pfam" id="PF07738">
    <property type="entry name" value="Sad1_UNC"/>
    <property type="match status" value="2"/>
</dbReference>
<accession>A0A9P8CZT2</accession>
<keyword evidence="4" id="KW-0472">Membrane</keyword>
<evidence type="ECO:0000256" key="3">
    <source>
        <dbReference type="ARBA" id="ARBA00022989"/>
    </source>
</evidence>
<dbReference type="Proteomes" id="UP000717515">
    <property type="component" value="Unassembled WGS sequence"/>
</dbReference>
<organism evidence="7 8">
    <name type="scientific">Mortierella alpina</name>
    <name type="common">Oleaginous fungus</name>
    <name type="synonym">Mortierella renispora</name>
    <dbReference type="NCBI Taxonomy" id="64518"/>
    <lineage>
        <taxon>Eukaryota</taxon>
        <taxon>Fungi</taxon>
        <taxon>Fungi incertae sedis</taxon>
        <taxon>Mucoromycota</taxon>
        <taxon>Mortierellomycotina</taxon>
        <taxon>Mortierellomycetes</taxon>
        <taxon>Mortierellales</taxon>
        <taxon>Mortierellaceae</taxon>
        <taxon>Mortierella</taxon>
    </lineage>
</organism>
<evidence type="ECO:0000256" key="1">
    <source>
        <dbReference type="ARBA" id="ARBA00004370"/>
    </source>
</evidence>
<name>A0A9P8CZT2_MORAP</name>
<evidence type="ECO:0000256" key="5">
    <source>
        <dbReference type="SAM" id="MobiDB-lite"/>
    </source>
</evidence>
<dbReference type="InterPro" id="IPR012919">
    <property type="entry name" value="SUN_dom"/>
</dbReference>
<dbReference type="AlphaFoldDB" id="A0A9P8CZT2"/>
<evidence type="ECO:0000256" key="2">
    <source>
        <dbReference type="ARBA" id="ARBA00022692"/>
    </source>
</evidence>
<feature type="region of interest" description="Disordered" evidence="5">
    <location>
        <begin position="1"/>
        <end position="27"/>
    </location>
</feature>
<dbReference type="Gene3D" id="2.60.120.260">
    <property type="entry name" value="Galactose-binding domain-like"/>
    <property type="match status" value="1"/>
</dbReference>
<dbReference type="GO" id="GO:0043495">
    <property type="term" value="F:protein-membrane adaptor activity"/>
    <property type="evidence" value="ECO:0007669"/>
    <property type="project" value="TreeGrafter"/>
</dbReference>